<protein>
    <submittedName>
        <fullName evidence="1">Uncharacterized protein</fullName>
    </submittedName>
</protein>
<accession>A0A4U7J6Z9</accession>
<name>A0A4U7J6Z9_9FIRM</name>
<proteinExistence type="predicted"/>
<dbReference type="RefSeq" id="WP_137699031.1">
    <property type="nucleotide sequence ID" value="NZ_CP061336.1"/>
</dbReference>
<evidence type="ECO:0000313" key="1">
    <source>
        <dbReference type="EMBL" id="QNU67261.1"/>
    </source>
</evidence>
<reference evidence="1 2" key="1">
    <citation type="submission" date="2020-09" db="EMBL/GenBank/DDBJ databases">
        <title>Characterization and genome sequencing of Ruminiclostridium sp. nov. MA18.</title>
        <authorList>
            <person name="Rettenmaier R."/>
            <person name="Kowollik M.-L."/>
            <person name="Liebl W."/>
            <person name="Zverlov V."/>
        </authorList>
    </citation>
    <scope>NUCLEOTIDE SEQUENCE [LARGE SCALE GENOMIC DNA]</scope>
    <source>
        <strain evidence="1 2">MA18</strain>
    </source>
</reference>
<sequence>MVTLDFLKGLKEFLQTEVANKIQLQKEETNPIEYVNPYVEICYLPHKNFAPYDFQVPLLLITLDDGSDGADKHELSIRLILATYGGGFYEDTKIPDAKGYIDLINFIEFTRQALINKSVINELGTVQRPVNYGIYDTELIYPYWYGYITFTASIQSTECLLNF</sequence>
<dbReference type="OrthoDB" id="9802878at2"/>
<dbReference type="EMBL" id="CP061336">
    <property type="protein sequence ID" value="QNU67261.1"/>
    <property type="molecule type" value="Genomic_DNA"/>
</dbReference>
<keyword evidence="2" id="KW-1185">Reference proteome</keyword>
<evidence type="ECO:0000313" key="2">
    <source>
        <dbReference type="Proteomes" id="UP000306409"/>
    </source>
</evidence>
<dbReference type="AlphaFoldDB" id="A0A4U7J6Z9"/>
<dbReference type="Proteomes" id="UP000306409">
    <property type="component" value="Chromosome"/>
</dbReference>
<organism evidence="1 2">
    <name type="scientific">Ruminiclostridium herbifermentans</name>
    <dbReference type="NCBI Taxonomy" id="2488810"/>
    <lineage>
        <taxon>Bacteria</taxon>
        <taxon>Bacillati</taxon>
        <taxon>Bacillota</taxon>
        <taxon>Clostridia</taxon>
        <taxon>Eubacteriales</taxon>
        <taxon>Oscillospiraceae</taxon>
        <taxon>Ruminiclostridium</taxon>
    </lineage>
</organism>
<gene>
    <name evidence="1" type="ORF">EHE19_001575</name>
</gene>
<dbReference type="KEGG" id="rher:EHE19_001575"/>